<dbReference type="Proteomes" id="UP000315403">
    <property type="component" value="Unassembled WGS sequence"/>
</dbReference>
<dbReference type="RefSeq" id="WP_142086325.1">
    <property type="nucleotide sequence ID" value="NZ_SZUV01000001.1"/>
</dbReference>
<organism evidence="2 3">
    <name type="scientific">Acidithiobacillus thiooxidans ATCC 19377</name>
    <dbReference type="NCBI Taxonomy" id="637390"/>
    <lineage>
        <taxon>Bacteria</taxon>
        <taxon>Pseudomonadati</taxon>
        <taxon>Pseudomonadota</taxon>
        <taxon>Acidithiobacillia</taxon>
        <taxon>Acidithiobacillales</taxon>
        <taxon>Acidithiobacillaceae</taxon>
        <taxon>Acidithiobacillus</taxon>
    </lineage>
</organism>
<sequence>MFSKQNMHVGMRGAGRDPVRAARHQHDQSVFHRLLALHDDIQRDLEMLPDGIRSRTRSHNPEVVALLHDHVPAMKQRLHENFGLRFWDPAFAELFAQHDKVHMEVSLLPDGVMIEELSDDPNVVTLIQAHGQVINLFVAHGEKQAQQESPLPAEYLRVL</sequence>
<protein>
    <submittedName>
        <fullName evidence="2">Uncharacterized protein</fullName>
    </submittedName>
</protein>
<reference evidence="2 3" key="1">
    <citation type="submission" date="2019-03" db="EMBL/GenBank/DDBJ databases">
        <title>New insights into Acidothiobacillus thiooxidans sulfur metabolism through coupled gene expression, solution geochemistry, microscopy and spectroscopy analyses.</title>
        <authorList>
            <person name="Camacho D."/>
            <person name="Frazao R."/>
            <person name="Fouillen A."/>
            <person name="Nanci A."/>
            <person name="Lang B.F."/>
            <person name="Apte S.C."/>
            <person name="Baron C."/>
            <person name="Warren L.A."/>
        </authorList>
    </citation>
    <scope>NUCLEOTIDE SEQUENCE [LARGE SCALE GENOMIC DNA]</scope>
    <source>
        <strain evidence="2 3">ATCC 19377</strain>
    </source>
</reference>
<accession>A0A543Q2L3</accession>
<name>A0A543Q2L3_ACITH</name>
<proteinExistence type="predicted"/>
<feature type="region of interest" description="Disordered" evidence="1">
    <location>
        <begin position="1"/>
        <end position="21"/>
    </location>
</feature>
<comment type="caution">
    <text evidence="2">The sequence shown here is derived from an EMBL/GenBank/DDBJ whole genome shotgun (WGS) entry which is preliminary data.</text>
</comment>
<evidence type="ECO:0000313" key="2">
    <source>
        <dbReference type="EMBL" id="TQN50530.1"/>
    </source>
</evidence>
<dbReference type="AlphaFoldDB" id="A0A543Q2L3"/>
<evidence type="ECO:0000256" key="1">
    <source>
        <dbReference type="SAM" id="MobiDB-lite"/>
    </source>
</evidence>
<dbReference type="EMBL" id="SZUV01000001">
    <property type="protein sequence ID" value="TQN50530.1"/>
    <property type="molecule type" value="Genomic_DNA"/>
</dbReference>
<gene>
    <name evidence="2" type="ORF">DLNHIDIE_00383</name>
</gene>
<evidence type="ECO:0000313" key="3">
    <source>
        <dbReference type="Proteomes" id="UP000315403"/>
    </source>
</evidence>